<dbReference type="PRINTS" id="PR00755">
    <property type="entry name" value="AFLATOXINBRP"/>
</dbReference>
<sequence length="515" mass="54644">MASPHSDMPVEQATNSIRAATPSGSNVGGSNAALRISCQACATSKVKCPKEKPSCSRCESRGAICQYVVTRRPGRKRAGRDPGHMASSSTASTVFDSVANKTPSRRSSATRLMPRSSAESTVASATTTPNCLGASSPSPVISTLAGADGIFTADSLDAFCFSTEEEVAMIPELADFSTDVGDLDFLSSLSAIASPFDLYGPDLGSTVIPKGSDVGSLLMPPDNITSEFPSLETFLSADSRSASSLKPSLASYSSPPISRCSTSKADAVRFSRTFACGCLTQALDLLKTLSIVDCHTAFPTSEILTPTSPGTPGEVQTVLHENKQGIEAVLSRLACANCSDDVFLLSVLTITVQKILERYAIAARIRSGDLVGGGGAEAGKSSTARHARDDFLSNADRGAAKPLVLAGYGTGARLDQDDRERVAQLVLSELHRVQRLVNKLAPKLKGVRDTDVDHASGPSDVLHRRQEVHRRKRRDDLSPGVAFSEGTLEQMERDMRKSLNSLSTEIISRIRQSQF</sequence>
<feature type="region of interest" description="Disordered" evidence="6">
    <location>
        <begin position="448"/>
        <end position="483"/>
    </location>
</feature>
<dbReference type="PANTHER" id="PTHR31069">
    <property type="entry name" value="OLEATE-ACTIVATED TRANSCRIPTION FACTOR 1-RELATED"/>
    <property type="match status" value="1"/>
</dbReference>
<evidence type="ECO:0000313" key="8">
    <source>
        <dbReference type="EMBL" id="KAK2604254.1"/>
    </source>
</evidence>
<dbReference type="GO" id="GO:0008270">
    <property type="term" value="F:zinc ion binding"/>
    <property type="evidence" value="ECO:0007669"/>
    <property type="project" value="InterPro"/>
</dbReference>
<dbReference type="Proteomes" id="UP001265746">
    <property type="component" value="Unassembled WGS sequence"/>
</dbReference>
<dbReference type="CDD" id="cd00067">
    <property type="entry name" value="GAL4"/>
    <property type="match status" value="1"/>
</dbReference>
<comment type="caution">
    <text evidence="8">The sequence shown here is derived from an EMBL/GenBank/DDBJ whole genome shotgun (WGS) entry which is preliminary data.</text>
</comment>
<keyword evidence="3" id="KW-0238">DNA-binding</keyword>
<evidence type="ECO:0000256" key="3">
    <source>
        <dbReference type="ARBA" id="ARBA00023125"/>
    </source>
</evidence>
<dbReference type="InterPro" id="IPR001138">
    <property type="entry name" value="Zn2Cys6_DnaBD"/>
</dbReference>
<dbReference type="Gene3D" id="4.10.240.10">
    <property type="entry name" value="Zn(2)-C6 fungal-type DNA-binding domain"/>
    <property type="match status" value="1"/>
</dbReference>
<dbReference type="SMART" id="SM00066">
    <property type="entry name" value="GAL4"/>
    <property type="match status" value="1"/>
</dbReference>
<feature type="domain" description="Zn(2)-C6 fungal-type" evidence="7">
    <location>
        <begin position="37"/>
        <end position="67"/>
    </location>
</feature>
<evidence type="ECO:0000256" key="1">
    <source>
        <dbReference type="ARBA" id="ARBA00022723"/>
    </source>
</evidence>
<feature type="compositionally biased region" description="Polar residues" evidence="6">
    <location>
        <begin position="86"/>
        <end position="110"/>
    </location>
</feature>
<organism evidence="8 9">
    <name type="scientific">Phomopsis amygdali</name>
    <name type="common">Fusicoccum amygdali</name>
    <dbReference type="NCBI Taxonomy" id="1214568"/>
    <lineage>
        <taxon>Eukaryota</taxon>
        <taxon>Fungi</taxon>
        <taxon>Dikarya</taxon>
        <taxon>Ascomycota</taxon>
        <taxon>Pezizomycotina</taxon>
        <taxon>Sordariomycetes</taxon>
        <taxon>Sordariomycetidae</taxon>
        <taxon>Diaporthales</taxon>
        <taxon>Diaporthaceae</taxon>
        <taxon>Diaporthe</taxon>
    </lineage>
</organism>
<dbReference type="GO" id="GO:0045122">
    <property type="term" value="P:aflatoxin biosynthetic process"/>
    <property type="evidence" value="ECO:0007669"/>
    <property type="project" value="InterPro"/>
</dbReference>
<dbReference type="AlphaFoldDB" id="A0AAD9W1M9"/>
<dbReference type="GO" id="GO:0005634">
    <property type="term" value="C:nucleus"/>
    <property type="evidence" value="ECO:0007669"/>
    <property type="project" value="InterPro"/>
</dbReference>
<protein>
    <recommendedName>
        <fullName evidence="7">Zn(2)-C6 fungal-type domain-containing protein</fullName>
    </recommendedName>
</protein>
<feature type="region of interest" description="Disordered" evidence="6">
    <location>
        <begin position="73"/>
        <end position="130"/>
    </location>
</feature>
<dbReference type="PROSITE" id="PS00463">
    <property type="entry name" value="ZN2_CY6_FUNGAL_1"/>
    <property type="match status" value="1"/>
</dbReference>
<dbReference type="InterPro" id="IPR050675">
    <property type="entry name" value="OAF3"/>
</dbReference>
<dbReference type="GO" id="GO:0003677">
    <property type="term" value="F:DNA binding"/>
    <property type="evidence" value="ECO:0007669"/>
    <property type="project" value="UniProtKB-KW"/>
</dbReference>
<keyword evidence="9" id="KW-1185">Reference proteome</keyword>
<dbReference type="InterPro" id="IPR013700">
    <property type="entry name" value="AflR"/>
</dbReference>
<evidence type="ECO:0000313" key="9">
    <source>
        <dbReference type="Proteomes" id="UP001265746"/>
    </source>
</evidence>
<keyword evidence="1" id="KW-0479">Metal-binding</keyword>
<dbReference type="SUPFAM" id="SSF57701">
    <property type="entry name" value="Zn2/Cys6 DNA-binding domain"/>
    <property type="match status" value="1"/>
</dbReference>
<evidence type="ECO:0000256" key="2">
    <source>
        <dbReference type="ARBA" id="ARBA00023015"/>
    </source>
</evidence>
<dbReference type="PANTHER" id="PTHR31069:SF31">
    <property type="entry name" value="MONODICTYPHENONE CLUSTER TRANSCRIPTION FACTOR-RELATED"/>
    <property type="match status" value="1"/>
</dbReference>
<proteinExistence type="predicted"/>
<evidence type="ECO:0000256" key="4">
    <source>
        <dbReference type="ARBA" id="ARBA00023163"/>
    </source>
</evidence>
<accession>A0AAD9W1M9</accession>
<name>A0AAD9W1M9_PHOAM</name>
<reference evidence="8" key="1">
    <citation type="submission" date="2023-06" db="EMBL/GenBank/DDBJ databases">
        <authorList>
            <person name="Noh H."/>
        </authorList>
    </citation>
    <scope>NUCLEOTIDE SEQUENCE</scope>
    <source>
        <strain evidence="8">DUCC20226</strain>
    </source>
</reference>
<gene>
    <name evidence="8" type="ORF">N8I77_007198</name>
</gene>
<keyword evidence="2" id="KW-0805">Transcription regulation</keyword>
<dbReference type="PROSITE" id="PS50048">
    <property type="entry name" value="ZN2_CY6_FUNGAL_2"/>
    <property type="match status" value="1"/>
</dbReference>
<dbReference type="GO" id="GO:0000981">
    <property type="term" value="F:DNA-binding transcription factor activity, RNA polymerase II-specific"/>
    <property type="evidence" value="ECO:0007669"/>
    <property type="project" value="InterPro"/>
</dbReference>
<dbReference type="EMBL" id="JAUJFL010000004">
    <property type="protein sequence ID" value="KAK2604254.1"/>
    <property type="molecule type" value="Genomic_DNA"/>
</dbReference>
<feature type="compositionally biased region" description="Low complexity" evidence="6">
    <location>
        <begin position="116"/>
        <end position="128"/>
    </location>
</feature>
<dbReference type="Pfam" id="PF08493">
    <property type="entry name" value="AflR"/>
    <property type="match status" value="1"/>
</dbReference>
<dbReference type="Pfam" id="PF00172">
    <property type="entry name" value="Zn_clus"/>
    <property type="match status" value="1"/>
</dbReference>
<dbReference type="InterPro" id="IPR036864">
    <property type="entry name" value="Zn2-C6_fun-type_DNA-bd_sf"/>
</dbReference>
<evidence type="ECO:0000256" key="6">
    <source>
        <dbReference type="SAM" id="MobiDB-lite"/>
    </source>
</evidence>
<evidence type="ECO:0000259" key="7">
    <source>
        <dbReference type="PROSITE" id="PS50048"/>
    </source>
</evidence>
<keyword evidence="5" id="KW-0539">Nucleus</keyword>
<evidence type="ECO:0000256" key="5">
    <source>
        <dbReference type="ARBA" id="ARBA00023242"/>
    </source>
</evidence>
<keyword evidence="4" id="KW-0804">Transcription</keyword>